<dbReference type="Proteomes" id="UP000022910">
    <property type="component" value="Unassembled WGS sequence"/>
</dbReference>
<proteinExistence type="predicted"/>
<dbReference type="AlphaFoldDB" id="A0A015ISQ2"/>
<accession>A0A015ISQ2</accession>
<keyword evidence="2" id="KW-1185">Reference proteome</keyword>
<reference evidence="1 2" key="1">
    <citation type="submission" date="2014-02" db="EMBL/GenBank/DDBJ databases">
        <title>Single nucleus genome sequencing reveals high similarity among nuclei of an endomycorrhizal fungus.</title>
        <authorList>
            <person name="Lin K."/>
            <person name="Geurts R."/>
            <person name="Zhang Z."/>
            <person name="Limpens E."/>
            <person name="Saunders D.G."/>
            <person name="Mu D."/>
            <person name="Pang E."/>
            <person name="Cao H."/>
            <person name="Cha H."/>
            <person name="Lin T."/>
            <person name="Zhou Q."/>
            <person name="Shang Y."/>
            <person name="Li Y."/>
            <person name="Ivanov S."/>
            <person name="Sharma T."/>
            <person name="Velzen R.V."/>
            <person name="Ruijter N.D."/>
            <person name="Aanen D.K."/>
            <person name="Win J."/>
            <person name="Kamoun S."/>
            <person name="Bisseling T."/>
            <person name="Huang S."/>
        </authorList>
    </citation>
    <scope>NUCLEOTIDE SEQUENCE [LARGE SCALE GENOMIC DNA]</scope>
    <source>
        <strain evidence="2">DAOM197198w</strain>
    </source>
</reference>
<protein>
    <submittedName>
        <fullName evidence="1">Uncharacterized protein</fullName>
    </submittedName>
</protein>
<evidence type="ECO:0000313" key="2">
    <source>
        <dbReference type="Proteomes" id="UP000022910"/>
    </source>
</evidence>
<organism evidence="1 2">
    <name type="scientific">Rhizophagus irregularis (strain DAOM 197198w)</name>
    <name type="common">Glomus intraradices</name>
    <dbReference type="NCBI Taxonomy" id="1432141"/>
    <lineage>
        <taxon>Eukaryota</taxon>
        <taxon>Fungi</taxon>
        <taxon>Fungi incertae sedis</taxon>
        <taxon>Mucoromycota</taxon>
        <taxon>Glomeromycotina</taxon>
        <taxon>Glomeromycetes</taxon>
        <taxon>Glomerales</taxon>
        <taxon>Glomeraceae</taxon>
        <taxon>Rhizophagus</taxon>
    </lineage>
</organism>
<gene>
    <name evidence="1" type="ORF">RirG_181670</name>
</gene>
<dbReference type="HOGENOM" id="CLU_127240_0_0_1"/>
<sequence>MEQQCIQPHIFNSLLNNFSLAAIEQLDIDWEFTKFWLNNNPYESPHQSKLLRARSSRIEKCNFIYPTANILQRNYPRLYPTGSVPCSTSTDINEYVELCPSRHEKITTILNKFKPILFKHSQQSVTGLTFDLQQCIDNSPFFNDTFVTSFSKQHPIDLLIHNLVPPN</sequence>
<name>A0A015ISQ2_RHIIW</name>
<evidence type="ECO:0000313" key="1">
    <source>
        <dbReference type="EMBL" id="EXX60247.1"/>
    </source>
</evidence>
<comment type="caution">
    <text evidence="1">The sequence shown here is derived from an EMBL/GenBank/DDBJ whole genome shotgun (WGS) entry which is preliminary data.</text>
</comment>
<dbReference type="EMBL" id="JEMT01025984">
    <property type="protein sequence ID" value="EXX60247.1"/>
    <property type="molecule type" value="Genomic_DNA"/>
</dbReference>